<sequence length="128" mass="14394">MIFVVVLISEDPVFLPRVKGGGESLNQLTQRCVAYLNKIAQQHMGERVIMVSHDAATVELCRHTDPPGSSVRRNVPNTSLNVFHVSGVNGQWVLTRFGDVRHLFCLRASPTDARRRRVKSFLLRRNSG</sequence>
<reference evidence="1" key="4">
    <citation type="submission" date="2019-03" db="UniProtKB">
        <authorList>
            <consortium name="EnsemblPlants"/>
        </authorList>
    </citation>
    <scope>IDENTIFICATION</scope>
</reference>
<dbReference type="SUPFAM" id="SSF53254">
    <property type="entry name" value="Phosphoglycerate mutase-like"/>
    <property type="match status" value="1"/>
</dbReference>
<dbReference type="Gramene" id="AET5Gv20363000.4">
    <property type="protein sequence ID" value="AET5Gv20363000.4"/>
    <property type="gene ID" value="AET5Gv20363000"/>
</dbReference>
<reference evidence="2" key="2">
    <citation type="journal article" date="2017" name="Nat. Plants">
        <title>The Aegilops tauschii genome reveals multiple impacts of transposons.</title>
        <authorList>
            <person name="Zhao G."/>
            <person name="Zou C."/>
            <person name="Li K."/>
            <person name="Wang K."/>
            <person name="Li T."/>
            <person name="Gao L."/>
            <person name="Zhang X."/>
            <person name="Wang H."/>
            <person name="Yang Z."/>
            <person name="Liu X."/>
            <person name="Jiang W."/>
            <person name="Mao L."/>
            <person name="Kong X."/>
            <person name="Jiao Y."/>
            <person name="Jia J."/>
        </authorList>
    </citation>
    <scope>NUCLEOTIDE SEQUENCE [LARGE SCALE GENOMIC DNA]</scope>
    <source>
        <strain evidence="2">cv. AL8/78</strain>
    </source>
</reference>
<reference evidence="1" key="5">
    <citation type="journal article" date="2021" name="G3 (Bethesda)">
        <title>Aegilops tauschii genome assembly Aet v5.0 features greater sequence contiguity and improved annotation.</title>
        <authorList>
            <person name="Wang L."/>
            <person name="Zhu T."/>
            <person name="Rodriguez J.C."/>
            <person name="Deal K.R."/>
            <person name="Dubcovsky J."/>
            <person name="McGuire P.E."/>
            <person name="Lux T."/>
            <person name="Spannagl M."/>
            <person name="Mayer K.F.X."/>
            <person name="Baldrich P."/>
            <person name="Meyers B.C."/>
            <person name="Huo N."/>
            <person name="Gu Y.Q."/>
            <person name="Zhou H."/>
            <person name="Devos K.M."/>
            <person name="Bennetzen J.L."/>
            <person name="Unver T."/>
            <person name="Budak H."/>
            <person name="Gulick P.J."/>
            <person name="Galiba G."/>
            <person name="Kalapos B."/>
            <person name="Nelson D.R."/>
            <person name="Li P."/>
            <person name="You F.M."/>
            <person name="Luo M.C."/>
            <person name="Dvorak J."/>
        </authorList>
    </citation>
    <scope>NUCLEOTIDE SEQUENCE [LARGE SCALE GENOMIC DNA]</scope>
    <source>
        <strain evidence="1">cv. AL8/78</strain>
    </source>
</reference>
<protein>
    <submittedName>
        <fullName evidence="1">Uncharacterized protein</fullName>
    </submittedName>
</protein>
<dbReference type="Pfam" id="PF00300">
    <property type="entry name" value="His_Phos_1"/>
    <property type="match status" value="1"/>
</dbReference>
<dbReference type="InterPro" id="IPR029033">
    <property type="entry name" value="His_PPase_superfam"/>
</dbReference>
<dbReference type="InterPro" id="IPR013078">
    <property type="entry name" value="His_Pase_superF_clade-1"/>
</dbReference>
<dbReference type="Proteomes" id="UP000015105">
    <property type="component" value="Chromosome 5D"/>
</dbReference>
<dbReference type="EnsemblPlants" id="AET5Gv20363000.4">
    <property type="protein sequence ID" value="AET5Gv20363000.4"/>
    <property type="gene ID" value="AET5Gv20363000"/>
</dbReference>
<reference evidence="1" key="3">
    <citation type="journal article" date="2017" name="Nature">
        <title>Genome sequence of the progenitor of the wheat D genome Aegilops tauschii.</title>
        <authorList>
            <person name="Luo M.C."/>
            <person name="Gu Y.Q."/>
            <person name="Puiu D."/>
            <person name="Wang H."/>
            <person name="Twardziok S.O."/>
            <person name="Deal K.R."/>
            <person name="Huo N."/>
            <person name="Zhu T."/>
            <person name="Wang L."/>
            <person name="Wang Y."/>
            <person name="McGuire P.E."/>
            <person name="Liu S."/>
            <person name="Long H."/>
            <person name="Ramasamy R.K."/>
            <person name="Rodriguez J.C."/>
            <person name="Van S.L."/>
            <person name="Yuan L."/>
            <person name="Wang Z."/>
            <person name="Xia Z."/>
            <person name="Xiao L."/>
            <person name="Anderson O.D."/>
            <person name="Ouyang S."/>
            <person name="Liang Y."/>
            <person name="Zimin A.V."/>
            <person name="Pertea G."/>
            <person name="Qi P."/>
            <person name="Bennetzen J.L."/>
            <person name="Dai X."/>
            <person name="Dawson M.W."/>
            <person name="Muller H.G."/>
            <person name="Kugler K."/>
            <person name="Rivarola-Duarte L."/>
            <person name="Spannagl M."/>
            <person name="Mayer K.F.X."/>
            <person name="Lu F.H."/>
            <person name="Bevan M.W."/>
            <person name="Leroy P."/>
            <person name="Li P."/>
            <person name="You F.M."/>
            <person name="Sun Q."/>
            <person name="Liu Z."/>
            <person name="Lyons E."/>
            <person name="Wicker T."/>
            <person name="Salzberg S.L."/>
            <person name="Devos K.M."/>
            <person name="Dvorak J."/>
        </authorList>
    </citation>
    <scope>NUCLEOTIDE SEQUENCE [LARGE SCALE GENOMIC DNA]</scope>
    <source>
        <strain evidence="1">cv. AL8/78</strain>
    </source>
</reference>
<name>A0A453KBX0_AEGTS</name>
<accession>A0A453KBX0</accession>
<evidence type="ECO:0000313" key="1">
    <source>
        <dbReference type="EnsemblPlants" id="AET5Gv20363000.4"/>
    </source>
</evidence>
<proteinExistence type="predicted"/>
<dbReference type="Gene3D" id="3.40.50.1240">
    <property type="entry name" value="Phosphoglycerate mutase-like"/>
    <property type="match status" value="1"/>
</dbReference>
<reference evidence="2" key="1">
    <citation type="journal article" date="2014" name="Science">
        <title>Ancient hybridizations among the ancestral genomes of bread wheat.</title>
        <authorList>
            <consortium name="International Wheat Genome Sequencing Consortium,"/>
            <person name="Marcussen T."/>
            <person name="Sandve S.R."/>
            <person name="Heier L."/>
            <person name="Spannagl M."/>
            <person name="Pfeifer M."/>
            <person name="Jakobsen K.S."/>
            <person name="Wulff B.B."/>
            <person name="Steuernagel B."/>
            <person name="Mayer K.F."/>
            <person name="Olsen O.A."/>
        </authorList>
    </citation>
    <scope>NUCLEOTIDE SEQUENCE [LARGE SCALE GENOMIC DNA]</scope>
    <source>
        <strain evidence="2">cv. AL8/78</strain>
    </source>
</reference>
<keyword evidence="2" id="KW-1185">Reference proteome</keyword>
<dbReference type="AlphaFoldDB" id="A0A453KBX0"/>
<evidence type="ECO:0000313" key="2">
    <source>
        <dbReference type="Proteomes" id="UP000015105"/>
    </source>
</evidence>
<organism evidence="1 2">
    <name type="scientific">Aegilops tauschii subsp. strangulata</name>
    <name type="common">Goatgrass</name>
    <dbReference type="NCBI Taxonomy" id="200361"/>
    <lineage>
        <taxon>Eukaryota</taxon>
        <taxon>Viridiplantae</taxon>
        <taxon>Streptophyta</taxon>
        <taxon>Embryophyta</taxon>
        <taxon>Tracheophyta</taxon>
        <taxon>Spermatophyta</taxon>
        <taxon>Magnoliopsida</taxon>
        <taxon>Liliopsida</taxon>
        <taxon>Poales</taxon>
        <taxon>Poaceae</taxon>
        <taxon>BOP clade</taxon>
        <taxon>Pooideae</taxon>
        <taxon>Triticodae</taxon>
        <taxon>Triticeae</taxon>
        <taxon>Triticinae</taxon>
        <taxon>Aegilops</taxon>
    </lineage>
</organism>